<dbReference type="PANTHER" id="PTHR43807">
    <property type="entry name" value="FI04487P"/>
    <property type="match status" value="1"/>
</dbReference>
<dbReference type="CDD" id="cd00609">
    <property type="entry name" value="AAT_like"/>
    <property type="match status" value="1"/>
</dbReference>
<dbReference type="InterPro" id="IPR004839">
    <property type="entry name" value="Aminotransferase_I/II_large"/>
</dbReference>
<dbReference type="PANTHER" id="PTHR43807:SF20">
    <property type="entry name" value="FI04487P"/>
    <property type="match status" value="1"/>
</dbReference>
<evidence type="ECO:0000256" key="3">
    <source>
        <dbReference type="ARBA" id="ARBA00022576"/>
    </source>
</evidence>
<dbReference type="InterPro" id="IPR015422">
    <property type="entry name" value="PyrdxlP-dep_Trfase_small"/>
</dbReference>
<dbReference type="EMBL" id="CAFAAI010000164">
    <property type="protein sequence ID" value="CAB4800573.1"/>
    <property type="molecule type" value="Genomic_DNA"/>
</dbReference>
<dbReference type="Gene3D" id="3.90.1150.10">
    <property type="entry name" value="Aspartate Aminotransferase, domain 1"/>
    <property type="match status" value="1"/>
</dbReference>
<dbReference type="Pfam" id="PF00155">
    <property type="entry name" value="Aminotran_1_2"/>
    <property type="match status" value="1"/>
</dbReference>
<dbReference type="NCBIfam" id="NF005855">
    <property type="entry name" value="PRK07777.1"/>
    <property type="match status" value="1"/>
</dbReference>
<dbReference type="InterPro" id="IPR051326">
    <property type="entry name" value="Kynurenine-oxoglutarate_AT"/>
</dbReference>
<evidence type="ECO:0000256" key="5">
    <source>
        <dbReference type="ARBA" id="ARBA00022898"/>
    </source>
</evidence>
<organism evidence="7">
    <name type="scientific">freshwater metagenome</name>
    <dbReference type="NCBI Taxonomy" id="449393"/>
    <lineage>
        <taxon>unclassified sequences</taxon>
        <taxon>metagenomes</taxon>
        <taxon>ecological metagenomes</taxon>
    </lineage>
</organism>
<keyword evidence="3" id="KW-0032">Aminotransferase</keyword>
<dbReference type="InterPro" id="IPR015424">
    <property type="entry name" value="PyrdxlP-dep_Trfase"/>
</dbReference>
<accession>A0A6J6XXL5</accession>
<dbReference type="GO" id="GO:0030170">
    <property type="term" value="F:pyridoxal phosphate binding"/>
    <property type="evidence" value="ECO:0007669"/>
    <property type="project" value="InterPro"/>
</dbReference>
<gene>
    <name evidence="7" type="ORF">UFOPK2992_00998</name>
</gene>
<dbReference type="FunFam" id="3.40.640.10:FF:000024">
    <property type="entry name" value="Kynurenine--oxoglutarate transaminase 3"/>
    <property type="match status" value="1"/>
</dbReference>
<proteinExistence type="inferred from homology"/>
<keyword evidence="4" id="KW-0808">Transferase</keyword>
<reference evidence="7" key="1">
    <citation type="submission" date="2020-05" db="EMBL/GenBank/DDBJ databases">
        <authorList>
            <person name="Chiriac C."/>
            <person name="Salcher M."/>
            <person name="Ghai R."/>
            <person name="Kavagutti S V."/>
        </authorList>
    </citation>
    <scope>NUCLEOTIDE SEQUENCE</scope>
</reference>
<evidence type="ECO:0000313" key="7">
    <source>
        <dbReference type="EMBL" id="CAB4800573.1"/>
    </source>
</evidence>
<evidence type="ECO:0000256" key="1">
    <source>
        <dbReference type="ARBA" id="ARBA00001933"/>
    </source>
</evidence>
<evidence type="ECO:0000256" key="4">
    <source>
        <dbReference type="ARBA" id="ARBA00022679"/>
    </source>
</evidence>
<dbReference type="Gene3D" id="3.40.640.10">
    <property type="entry name" value="Type I PLP-dependent aspartate aminotransferase-like (Major domain)"/>
    <property type="match status" value="1"/>
</dbReference>
<dbReference type="GO" id="GO:0005737">
    <property type="term" value="C:cytoplasm"/>
    <property type="evidence" value="ECO:0007669"/>
    <property type="project" value="TreeGrafter"/>
</dbReference>
<keyword evidence="5" id="KW-0663">Pyridoxal phosphate</keyword>
<evidence type="ECO:0000259" key="6">
    <source>
        <dbReference type="Pfam" id="PF00155"/>
    </source>
</evidence>
<dbReference type="InterPro" id="IPR015421">
    <property type="entry name" value="PyrdxlP-dep_Trfase_major"/>
</dbReference>
<sequence>MSDRMPYLTSKLQGFGTTIFGEMSALALATNSVNLGQGFPDTDGPREVLDAAIDAINSGQNQYPPAIGVPSLREAIAEHQQRFYGLTFDPVTEVLVTAGSSEGLASALLALLDTGDEVITFEPMFDIYQACIAMAGGQVKAITLRPPTYGFDIDEVRAAITPRTKIILVNSPHNPTGKVFNREELQAIADIAIEHDLIVITDEVYEHLTFDGLEHIPLSTLPGMRERTLTASSGGKTFNTTGWKVGWLVGPAALVSAARTAKQYLTFVSSGPFQPAIAVGLRLPDQFFAGIAADLQAKRDRLCAGLTEAGFEVYLPQGTYFVTVDIRGLRPDGDGMAFCRELPKLCSVVAIPNQVFYTDQRRGRHLVRFAFSKRLEVLDEAVSRLKTLAS</sequence>
<evidence type="ECO:0000256" key="2">
    <source>
        <dbReference type="ARBA" id="ARBA00007441"/>
    </source>
</evidence>
<feature type="domain" description="Aminotransferase class I/classII large" evidence="6">
    <location>
        <begin position="32"/>
        <end position="385"/>
    </location>
</feature>
<comment type="similarity">
    <text evidence="2">Belongs to the class-I pyridoxal-phosphate-dependent aminotransferase family.</text>
</comment>
<dbReference type="SUPFAM" id="SSF53383">
    <property type="entry name" value="PLP-dependent transferases"/>
    <property type="match status" value="1"/>
</dbReference>
<dbReference type="GO" id="GO:0016212">
    <property type="term" value="F:kynurenine-oxoglutarate transaminase activity"/>
    <property type="evidence" value="ECO:0007669"/>
    <property type="project" value="TreeGrafter"/>
</dbReference>
<dbReference type="AlphaFoldDB" id="A0A6J6XXL5"/>
<protein>
    <submittedName>
        <fullName evidence="7">Unannotated protein</fullName>
    </submittedName>
</protein>
<comment type="cofactor">
    <cofactor evidence="1">
        <name>pyridoxal 5'-phosphate</name>
        <dbReference type="ChEBI" id="CHEBI:597326"/>
    </cofactor>
</comment>
<name>A0A6J6XXL5_9ZZZZ</name>